<comment type="caution">
    <text evidence="1">The sequence shown here is derived from an EMBL/GenBank/DDBJ whole genome shotgun (WGS) entry which is preliminary data.</text>
</comment>
<dbReference type="EMBL" id="SSHJ02000008">
    <property type="protein sequence ID" value="MFN0256964.1"/>
    <property type="molecule type" value="Genomic_DNA"/>
</dbReference>
<evidence type="ECO:0000313" key="2">
    <source>
        <dbReference type="Proteomes" id="UP001517247"/>
    </source>
</evidence>
<protein>
    <submittedName>
        <fullName evidence="1">Uncharacterized protein</fullName>
    </submittedName>
</protein>
<sequence length="189" mass="20663">MAKSENNEVMFGARGRVGNLVVFKNFGNNQTVIAKRPRRPENPVYTAKQIEVKQKFREAVVYAKGVISNTDLAAIYQMFAKPGTSVYNLALADYCKSPEITLINASGYQGQIGNQITVRAIDNFRVTEVKVSIYDTVDALLESGLAILSANNLDWVYETSSLNTSLAGTKITAEAKDMPGNSTVETITL</sequence>
<gene>
    <name evidence="1" type="ORF">E6A44_015350</name>
</gene>
<keyword evidence="2" id="KW-1185">Reference proteome</keyword>
<reference evidence="1 2" key="1">
    <citation type="submission" date="2024-12" db="EMBL/GenBank/DDBJ databases">
        <authorList>
            <person name="Hu S."/>
        </authorList>
    </citation>
    <scope>NUCLEOTIDE SEQUENCE [LARGE SCALE GENOMIC DNA]</scope>
    <source>
        <strain evidence="1 2">THG-T11</strain>
    </source>
</reference>
<accession>A0ABW9J8Y2</accession>
<proteinExistence type="predicted"/>
<organism evidence="1 2">
    <name type="scientific">Pedobacter ureilyticus</name>
    <dbReference type="NCBI Taxonomy" id="1393051"/>
    <lineage>
        <taxon>Bacteria</taxon>
        <taxon>Pseudomonadati</taxon>
        <taxon>Bacteroidota</taxon>
        <taxon>Sphingobacteriia</taxon>
        <taxon>Sphingobacteriales</taxon>
        <taxon>Sphingobacteriaceae</taxon>
        <taxon>Pedobacter</taxon>
    </lineage>
</organism>
<name>A0ABW9J8Y2_9SPHI</name>
<dbReference type="Proteomes" id="UP001517247">
    <property type="component" value="Unassembled WGS sequence"/>
</dbReference>
<evidence type="ECO:0000313" key="1">
    <source>
        <dbReference type="EMBL" id="MFN0256964.1"/>
    </source>
</evidence>
<dbReference type="RefSeq" id="WP_138724051.1">
    <property type="nucleotide sequence ID" value="NZ_SSHJ02000008.1"/>
</dbReference>